<feature type="domain" description="Disease resistance R13L4/SHOC-2-like LRR" evidence="5">
    <location>
        <begin position="319"/>
        <end position="464"/>
    </location>
</feature>
<sequence>MANRGVDRTESIVNSSAGAFRGLETLPATSGALDAPALAFEHVLASLACVEARLDAAVRRQPTAELFMANRVGSRTEPLVATAAGVVAGVESQSSSTRALDTPALAFEHVLASLARLEARMDASDRRAAAAQAPPRPDPDPPYVDWKRGRDDYGRNRPVLTTSTAVSSLPQLGLGGPPSTRVHQHTYQAGASPCDRPGFISDSRDVRQPSAWDNPAHRSENRSGRSSPWDLPRAGADGNFARQPTSWDNPASNNFTGVLPTELSKLRRLKHLSTSSNNFTGEIPGVILTNMSVLEYIDPRSNNLSGVIPSDMCNNTPKLKILILRENQIYGNIPRSIYKCSEMQKLGLSMNMFSGNISTEVGNLSMLTVLSLYDNHLQGKIPSSVFNVSQMAFIYLNGNKLSGSIPANFGRLINLQHLYRYCNNLTGGIPKEIGSLTSLKYLYLYNNNLTGELARELGNLSELNLDLKSHLSSCPHIGIQQLQRYHFFSHFQRYASIP</sequence>
<reference evidence="6" key="2">
    <citation type="submission" date="2020-08" db="EMBL/GenBank/DDBJ databases">
        <title>Plant Genome Project.</title>
        <authorList>
            <person name="Zhang R.-G."/>
        </authorList>
    </citation>
    <scope>NUCLEOTIDE SEQUENCE</scope>
    <source>
        <strain evidence="6">Huo1</strain>
        <tissue evidence="6">Leaf</tissue>
    </source>
</reference>
<dbReference type="PANTHER" id="PTHR48059:SF30">
    <property type="entry name" value="OS06G0587000 PROTEIN"/>
    <property type="match status" value="1"/>
</dbReference>
<organism evidence="6">
    <name type="scientific">Salvia splendens</name>
    <name type="common">Scarlet sage</name>
    <dbReference type="NCBI Taxonomy" id="180675"/>
    <lineage>
        <taxon>Eukaryota</taxon>
        <taxon>Viridiplantae</taxon>
        <taxon>Streptophyta</taxon>
        <taxon>Embryophyta</taxon>
        <taxon>Tracheophyta</taxon>
        <taxon>Spermatophyta</taxon>
        <taxon>Magnoliopsida</taxon>
        <taxon>eudicotyledons</taxon>
        <taxon>Gunneridae</taxon>
        <taxon>Pentapetalae</taxon>
        <taxon>asterids</taxon>
        <taxon>lamiids</taxon>
        <taxon>Lamiales</taxon>
        <taxon>Lamiaceae</taxon>
        <taxon>Nepetoideae</taxon>
        <taxon>Mentheae</taxon>
        <taxon>Salviinae</taxon>
        <taxon>Salvia</taxon>
        <taxon>Salvia subgen. Calosphace</taxon>
        <taxon>core Calosphace</taxon>
    </lineage>
</organism>
<evidence type="ECO:0000313" key="7">
    <source>
        <dbReference type="Proteomes" id="UP000298416"/>
    </source>
</evidence>
<feature type="compositionally biased region" description="Basic and acidic residues" evidence="4">
    <location>
        <begin position="145"/>
        <end position="155"/>
    </location>
</feature>
<evidence type="ECO:0000313" key="6">
    <source>
        <dbReference type="EMBL" id="KAG6388746.1"/>
    </source>
</evidence>
<dbReference type="InterPro" id="IPR032675">
    <property type="entry name" value="LRR_dom_sf"/>
</dbReference>
<protein>
    <recommendedName>
        <fullName evidence="5">Disease resistance R13L4/SHOC-2-like LRR domain-containing protein</fullName>
    </recommendedName>
</protein>
<keyword evidence="2" id="KW-0433">Leucine-rich repeat</keyword>
<dbReference type="EMBL" id="PNBA02000020">
    <property type="protein sequence ID" value="KAG6388746.1"/>
    <property type="molecule type" value="Genomic_DNA"/>
</dbReference>
<dbReference type="InterPro" id="IPR055414">
    <property type="entry name" value="LRR_R13L4/SHOC2-like"/>
</dbReference>
<comment type="caution">
    <text evidence="6">The sequence shown here is derived from an EMBL/GenBank/DDBJ whole genome shotgun (WGS) entry which is preliminary data.</text>
</comment>
<reference evidence="6" key="1">
    <citation type="submission" date="2018-01" db="EMBL/GenBank/DDBJ databases">
        <authorList>
            <person name="Mao J.F."/>
        </authorList>
    </citation>
    <scope>NUCLEOTIDE SEQUENCE</scope>
    <source>
        <strain evidence="6">Huo1</strain>
        <tissue evidence="6">Leaf</tissue>
    </source>
</reference>
<proteinExistence type="predicted"/>
<dbReference type="Pfam" id="PF23598">
    <property type="entry name" value="LRR_14"/>
    <property type="match status" value="1"/>
</dbReference>
<evidence type="ECO:0000256" key="1">
    <source>
        <dbReference type="ARBA" id="ARBA00004196"/>
    </source>
</evidence>
<feature type="compositionally biased region" description="Polar residues" evidence="4">
    <location>
        <begin position="242"/>
        <end position="253"/>
    </location>
</feature>
<evidence type="ECO:0000256" key="2">
    <source>
        <dbReference type="ARBA" id="ARBA00022614"/>
    </source>
</evidence>
<comment type="subcellular location">
    <subcellularLocation>
        <location evidence="1">Cell envelope</location>
    </subcellularLocation>
</comment>
<gene>
    <name evidence="6" type="ORF">SASPL_150178</name>
</gene>
<name>A0A8X8W6B7_SALSN</name>
<evidence type="ECO:0000256" key="4">
    <source>
        <dbReference type="SAM" id="MobiDB-lite"/>
    </source>
</evidence>
<accession>A0A8X8W6B7</accession>
<evidence type="ECO:0000256" key="3">
    <source>
        <dbReference type="ARBA" id="ARBA00022737"/>
    </source>
</evidence>
<feature type="compositionally biased region" description="Polar residues" evidence="4">
    <location>
        <begin position="159"/>
        <end position="170"/>
    </location>
</feature>
<evidence type="ECO:0000259" key="5">
    <source>
        <dbReference type="Pfam" id="PF23598"/>
    </source>
</evidence>
<dbReference type="AlphaFoldDB" id="A0A8X8W6B7"/>
<dbReference type="Proteomes" id="UP000298416">
    <property type="component" value="Unassembled WGS sequence"/>
</dbReference>
<dbReference type="FunFam" id="3.80.10.10:FF:000383">
    <property type="entry name" value="Leucine-rich repeat receptor protein kinase EMS1"/>
    <property type="match status" value="2"/>
</dbReference>
<keyword evidence="3" id="KW-0677">Repeat</keyword>
<dbReference type="PANTHER" id="PTHR48059">
    <property type="entry name" value="POLYGALACTURONASE INHIBITOR 1"/>
    <property type="match status" value="1"/>
</dbReference>
<dbReference type="Gene3D" id="3.80.10.10">
    <property type="entry name" value="Ribonuclease Inhibitor"/>
    <property type="match status" value="1"/>
</dbReference>
<keyword evidence="7" id="KW-1185">Reference proteome</keyword>
<dbReference type="InterPro" id="IPR051848">
    <property type="entry name" value="PGIP"/>
</dbReference>
<feature type="region of interest" description="Disordered" evidence="4">
    <location>
        <begin position="123"/>
        <end position="253"/>
    </location>
</feature>
<dbReference type="SUPFAM" id="SSF52058">
    <property type="entry name" value="L domain-like"/>
    <property type="match status" value="1"/>
</dbReference>